<dbReference type="SUPFAM" id="SSF51445">
    <property type="entry name" value="(Trans)glycosidases"/>
    <property type="match status" value="1"/>
</dbReference>
<sequence length="795" mass="91008">MKYLYIFLFLILMPFQVSAQRTVEDFNYGWKFHLGKADPQNLDTSNWRTIDVPHDFQIEQPWVAPSADEKASNSDGAANFKSRLSARAFKEMGEGWYVKTFTPGTNLENKRTILDFEGIMYVGDVYLNGVRVGGTDYGYVGFEIDLTGKLKYGQPNTIAVRASTGNPKDSRWYTGGGLFRDVHLITTHPQMYFARHPLFVTTKDNRDVNVQIEVANYTRNNEVNLQLDIRDAKGTTIYSKRQAVPFNRRSRTNELKWETIRIDNAHLWSVEDPHLYTASVTLYDSNNEKVIDRTSTRFGVRTFEIGPEFGLKLNGKKVLLKGIANHHTLGALGAAAYPRAIEKRLELLKEFGFNHIRSSHNPYSESFLQLCDSLGFIVVDELYDKWLQQYTGGRTPWMQQWPYQLPEWVKRDRNHACIAMWSLGNELQTYANLPFNDWGATPYRMLKTVLQRYDDTRKITVAMHPRGRNHQTDSLPCDLAMITDVQAYNYRYMYFPGDRQKFPWMTFYQSEANLSMMGPNFFSMDLDKVIGLAYWGMIDYLGESMGWPRKGWTDGVFDVSLQPKPTAYLLRSMFKPDEPVCHIGIIDSKADITEWNGIIFSNDGMSDHWNRRPGQKLSLKVFTNADRVELVVNGKKVAEQNNTTDPKGRNQLRFNNIEYQPGYIEAMAYKNGKRVTSHRIETTGATRKLLLTADARTWHADGQDLQHVRITAVDRNGRRVPSEQGKLSFEVEGDARIVAVDNGNMLSDELHVASERSLYNGSAWVILRAGKTSGKVMLKVTDGKGKTTKLNLTTK</sequence>
<dbReference type="InterPro" id="IPR040605">
    <property type="entry name" value="Glyco_hydro2_dom5"/>
</dbReference>
<keyword evidence="3 10" id="KW-0326">Glycosidase</keyword>
<dbReference type="Gene3D" id="2.60.40.10">
    <property type="entry name" value="Immunoglobulins"/>
    <property type="match status" value="3"/>
</dbReference>
<dbReference type="InterPro" id="IPR036156">
    <property type="entry name" value="Beta-gal/glucu_dom_sf"/>
</dbReference>
<evidence type="ECO:0000259" key="5">
    <source>
        <dbReference type="Pfam" id="PF00703"/>
    </source>
</evidence>
<dbReference type="PROSITE" id="PS00608">
    <property type="entry name" value="GLYCOSYL_HYDROL_F2_2"/>
    <property type="match status" value="1"/>
</dbReference>
<dbReference type="GO" id="GO:0005975">
    <property type="term" value="P:carbohydrate metabolic process"/>
    <property type="evidence" value="ECO:0007669"/>
    <property type="project" value="InterPro"/>
</dbReference>
<dbReference type="InterPro" id="IPR006103">
    <property type="entry name" value="Glyco_hydro_2_cat"/>
</dbReference>
<feature type="chain" id="PRO_5003024972" evidence="4">
    <location>
        <begin position="20"/>
        <end position="795"/>
    </location>
</feature>
<feature type="domain" description="Glycoside hydrolase family 2 catalytic" evidence="6">
    <location>
        <begin position="311"/>
        <end position="475"/>
    </location>
</feature>
<gene>
    <name evidence="10" type="primary">bga</name>
    <name evidence="10" type="ORF">HMPREF0645_1889</name>
</gene>
<comment type="caution">
    <text evidence="10">The sequence shown here is derived from an EMBL/GenBank/DDBJ whole genome shotgun (WGS) entry which is preliminary data.</text>
</comment>
<dbReference type="InterPro" id="IPR006101">
    <property type="entry name" value="Glyco_hydro_2"/>
</dbReference>
<evidence type="ECO:0000256" key="3">
    <source>
        <dbReference type="ARBA" id="ARBA00023295"/>
    </source>
</evidence>
<dbReference type="Pfam" id="PF16355">
    <property type="entry name" value="DUF4982"/>
    <property type="match status" value="1"/>
</dbReference>
<dbReference type="RefSeq" id="WP_007173992.1">
    <property type="nucleotide sequence ID" value="NZ_GG704781.1"/>
</dbReference>
<dbReference type="InterPro" id="IPR013783">
    <property type="entry name" value="Ig-like_fold"/>
</dbReference>
<dbReference type="InterPro" id="IPR023232">
    <property type="entry name" value="Glyco_hydro_2_AS"/>
</dbReference>
<dbReference type="Pfam" id="PF22666">
    <property type="entry name" value="Glyco_hydro_2_N2"/>
    <property type="match status" value="1"/>
</dbReference>
<accession>D1PY54</accession>
<evidence type="ECO:0000259" key="9">
    <source>
        <dbReference type="Pfam" id="PF22666"/>
    </source>
</evidence>
<dbReference type="Pfam" id="PF02836">
    <property type="entry name" value="Glyco_hydro_2_C"/>
    <property type="match status" value="1"/>
</dbReference>
<dbReference type="PANTHER" id="PTHR42732:SF1">
    <property type="entry name" value="BETA-MANNOSIDASE"/>
    <property type="match status" value="1"/>
</dbReference>
<dbReference type="InterPro" id="IPR054593">
    <property type="entry name" value="Beta-mannosidase-like_N2"/>
</dbReference>
<keyword evidence="2 10" id="KW-0378">Hydrolase</keyword>
<dbReference type="EMBL" id="ACKS01000073">
    <property type="protein sequence ID" value="EFA43727.1"/>
    <property type="molecule type" value="Genomic_DNA"/>
</dbReference>
<dbReference type="InterPro" id="IPR051913">
    <property type="entry name" value="GH2_Domain-Containing"/>
</dbReference>
<dbReference type="OrthoDB" id="9801077at2"/>
<feature type="domain" description="Glycoside hydrolase family 2 immunoglobulin-like beta-sandwich" evidence="5">
    <location>
        <begin position="199"/>
        <end position="301"/>
    </location>
</feature>
<evidence type="ECO:0000256" key="2">
    <source>
        <dbReference type="ARBA" id="ARBA00022801"/>
    </source>
</evidence>
<name>D1PY54_9BACT</name>
<dbReference type="Gene3D" id="2.60.120.260">
    <property type="entry name" value="Galactose-binding domain-like"/>
    <property type="match status" value="1"/>
</dbReference>
<keyword evidence="4" id="KW-0732">Signal</keyword>
<dbReference type="PRINTS" id="PR00132">
    <property type="entry name" value="GLHYDRLASE2"/>
</dbReference>
<dbReference type="Pfam" id="PF18565">
    <property type="entry name" value="Glyco_hydro2_C5"/>
    <property type="match status" value="1"/>
</dbReference>
<dbReference type="eggNOG" id="COG3250">
    <property type="taxonomic scope" value="Bacteria"/>
</dbReference>
<organism evidence="10 11">
    <name type="scientific">Hallella bergensis DSM 17361</name>
    <dbReference type="NCBI Taxonomy" id="585502"/>
    <lineage>
        <taxon>Bacteria</taxon>
        <taxon>Pseudomonadati</taxon>
        <taxon>Bacteroidota</taxon>
        <taxon>Bacteroidia</taxon>
        <taxon>Bacteroidales</taxon>
        <taxon>Prevotellaceae</taxon>
        <taxon>Hallella</taxon>
    </lineage>
</organism>
<dbReference type="InterPro" id="IPR032311">
    <property type="entry name" value="DUF4982"/>
</dbReference>
<dbReference type="PANTHER" id="PTHR42732">
    <property type="entry name" value="BETA-GALACTOSIDASE"/>
    <property type="match status" value="1"/>
</dbReference>
<dbReference type="EC" id="3.2.1.23" evidence="10"/>
<evidence type="ECO:0000259" key="6">
    <source>
        <dbReference type="Pfam" id="PF02836"/>
    </source>
</evidence>
<feature type="domain" description="Beta-mannosidase-like galactose-binding" evidence="9">
    <location>
        <begin position="96"/>
        <end position="163"/>
    </location>
</feature>
<dbReference type="InterPro" id="IPR017853">
    <property type="entry name" value="GH"/>
</dbReference>
<feature type="domain" description="DUF4982" evidence="7">
    <location>
        <begin position="614"/>
        <end position="675"/>
    </location>
</feature>
<evidence type="ECO:0000256" key="4">
    <source>
        <dbReference type="SAM" id="SignalP"/>
    </source>
</evidence>
<dbReference type="HOGENOM" id="CLU_006501_0_1_10"/>
<protein>
    <submittedName>
        <fullName evidence="10">Glycosyl hydrolase family 2, sugar binding domain protein</fullName>
        <ecNumber evidence="10">3.2.1.23</ecNumber>
    </submittedName>
</protein>
<evidence type="ECO:0000313" key="11">
    <source>
        <dbReference type="Proteomes" id="UP000003160"/>
    </source>
</evidence>
<evidence type="ECO:0000313" key="10">
    <source>
        <dbReference type="EMBL" id="EFA43727.1"/>
    </source>
</evidence>
<evidence type="ECO:0000256" key="1">
    <source>
        <dbReference type="ARBA" id="ARBA00007401"/>
    </source>
</evidence>
<dbReference type="InterPro" id="IPR008979">
    <property type="entry name" value="Galactose-bd-like_sf"/>
</dbReference>
<feature type="domain" description="Glycoside hydrolase family 2" evidence="8">
    <location>
        <begin position="690"/>
        <end position="789"/>
    </location>
</feature>
<reference evidence="10 11" key="1">
    <citation type="submission" date="2009-10" db="EMBL/GenBank/DDBJ databases">
        <authorList>
            <person name="Qin X."/>
            <person name="Bachman B."/>
            <person name="Battles P."/>
            <person name="Bell A."/>
            <person name="Bess C."/>
            <person name="Bickham C."/>
            <person name="Chaboub L."/>
            <person name="Chen D."/>
            <person name="Coyle M."/>
            <person name="Deiros D.R."/>
            <person name="Dinh H."/>
            <person name="Forbes L."/>
            <person name="Fowler G."/>
            <person name="Francisco L."/>
            <person name="Fu Q."/>
            <person name="Gubbala S."/>
            <person name="Hale W."/>
            <person name="Han Y."/>
            <person name="Hemphill L."/>
            <person name="Highlander S.K."/>
            <person name="Hirani K."/>
            <person name="Hogues M."/>
            <person name="Jackson L."/>
            <person name="Jakkamsetti A."/>
            <person name="Javaid M."/>
            <person name="Jiang H."/>
            <person name="Korchina V."/>
            <person name="Kovar C."/>
            <person name="Lara F."/>
            <person name="Lee S."/>
            <person name="Mata R."/>
            <person name="Mathew T."/>
            <person name="Moen C."/>
            <person name="Morales K."/>
            <person name="Munidasa M."/>
            <person name="Nazareth L."/>
            <person name="Ngo R."/>
            <person name="Nguyen L."/>
            <person name="Okwuonu G."/>
            <person name="Ongeri F."/>
            <person name="Patil S."/>
            <person name="Petrosino J."/>
            <person name="Pham C."/>
            <person name="Pham P."/>
            <person name="Pu L.-L."/>
            <person name="Puazo M."/>
            <person name="Raj R."/>
            <person name="Reid J."/>
            <person name="Rouhana J."/>
            <person name="Saada N."/>
            <person name="Shang Y."/>
            <person name="Simmons D."/>
            <person name="Thornton R."/>
            <person name="Warren J."/>
            <person name="Weissenberger G."/>
            <person name="Zhang J."/>
            <person name="Zhang L."/>
            <person name="Zhou C."/>
            <person name="Zhu D."/>
            <person name="Muzny D."/>
            <person name="Worley K."/>
            <person name="Gibbs R."/>
        </authorList>
    </citation>
    <scope>NUCLEOTIDE SEQUENCE [LARGE SCALE GENOMIC DNA]</scope>
    <source>
        <strain evidence="10 11">DSM 17361</strain>
    </source>
</reference>
<comment type="similarity">
    <text evidence="1">Belongs to the glycosyl hydrolase 2 family.</text>
</comment>
<keyword evidence="11" id="KW-1185">Reference proteome</keyword>
<dbReference type="GO" id="GO:0004565">
    <property type="term" value="F:beta-galactosidase activity"/>
    <property type="evidence" value="ECO:0007669"/>
    <property type="project" value="UniProtKB-EC"/>
</dbReference>
<dbReference type="Pfam" id="PF00703">
    <property type="entry name" value="Glyco_hydro_2"/>
    <property type="match status" value="1"/>
</dbReference>
<evidence type="ECO:0000259" key="8">
    <source>
        <dbReference type="Pfam" id="PF18565"/>
    </source>
</evidence>
<dbReference type="SUPFAM" id="SSF49785">
    <property type="entry name" value="Galactose-binding domain-like"/>
    <property type="match status" value="1"/>
</dbReference>
<proteinExistence type="inferred from homology"/>
<feature type="signal peptide" evidence="4">
    <location>
        <begin position="1"/>
        <end position="19"/>
    </location>
</feature>
<dbReference type="AlphaFoldDB" id="D1PY54"/>
<dbReference type="Gene3D" id="3.20.20.80">
    <property type="entry name" value="Glycosidases"/>
    <property type="match status" value="1"/>
</dbReference>
<dbReference type="Proteomes" id="UP000003160">
    <property type="component" value="Unassembled WGS sequence"/>
</dbReference>
<dbReference type="SUPFAM" id="SSF49303">
    <property type="entry name" value="beta-Galactosidase/glucuronidase domain"/>
    <property type="match status" value="1"/>
</dbReference>
<evidence type="ECO:0000259" key="7">
    <source>
        <dbReference type="Pfam" id="PF16355"/>
    </source>
</evidence>
<dbReference type="InterPro" id="IPR006102">
    <property type="entry name" value="Ig-like_GH2"/>
</dbReference>